<evidence type="ECO:0000313" key="1">
    <source>
        <dbReference type="EMBL" id="SHG97818.1"/>
    </source>
</evidence>
<organism evidence="1 2">
    <name type="scientific">Flavobacterium fluvii</name>
    <dbReference type="NCBI Taxonomy" id="468056"/>
    <lineage>
        <taxon>Bacteria</taxon>
        <taxon>Pseudomonadati</taxon>
        <taxon>Bacteroidota</taxon>
        <taxon>Flavobacteriia</taxon>
        <taxon>Flavobacteriales</taxon>
        <taxon>Flavobacteriaceae</taxon>
        <taxon>Flavobacterium</taxon>
    </lineage>
</organism>
<gene>
    <name evidence="1" type="ORF">SAMN05443549_10996</name>
</gene>
<protein>
    <submittedName>
        <fullName evidence="1">Uncharacterized protein</fullName>
    </submittedName>
</protein>
<dbReference type="Proteomes" id="UP000184516">
    <property type="component" value="Unassembled WGS sequence"/>
</dbReference>
<reference evidence="2" key="1">
    <citation type="submission" date="2016-11" db="EMBL/GenBank/DDBJ databases">
        <authorList>
            <person name="Varghese N."/>
            <person name="Submissions S."/>
        </authorList>
    </citation>
    <scope>NUCLEOTIDE SEQUENCE [LARGE SCALE GENOMIC DNA]</scope>
    <source>
        <strain evidence="2">DSM 19978</strain>
    </source>
</reference>
<dbReference type="EMBL" id="FQWB01000009">
    <property type="protein sequence ID" value="SHG97818.1"/>
    <property type="molecule type" value="Genomic_DNA"/>
</dbReference>
<accession>A0A1M5P7T0</accession>
<dbReference type="AlphaFoldDB" id="A0A1M5P7T0"/>
<dbReference type="STRING" id="468056.SAMN05443549_10996"/>
<evidence type="ECO:0000313" key="2">
    <source>
        <dbReference type="Proteomes" id="UP000184516"/>
    </source>
</evidence>
<keyword evidence="2" id="KW-1185">Reference proteome</keyword>
<name>A0A1M5P7T0_9FLAO</name>
<proteinExistence type="predicted"/>
<sequence length="52" mass="6019">MGVGKCFLGAKFWKEISTVISLIRHKISVENYMTFLLKPNQNKECLVFVNSR</sequence>